<dbReference type="Proteomes" id="UP000054018">
    <property type="component" value="Unassembled WGS sequence"/>
</dbReference>
<gene>
    <name evidence="2" type="ORF">PISMIDRAFT_18976</name>
</gene>
<accession>A0A0C9XIF6</accession>
<feature type="compositionally biased region" description="Polar residues" evidence="1">
    <location>
        <begin position="55"/>
        <end position="74"/>
    </location>
</feature>
<feature type="compositionally biased region" description="Basic and acidic residues" evidence="1">
    <location>
        <begin position="1"/>
        <end position="17"/>
    </location>
</feature>
<reference evidence="3" key="2">
    <citation type="submission" date="2015-01" db="EMBL/GenBank/DDBJ databases">
        <title>Evolutionary Origins and Diversification of the Mycorrhizal Mutualists.</title>
        <authorList>
            <consortium name="DOE Joint Genome Institute"/>
            <consortium name="Mycorrhizal Genomics Consortium"/>
            <person name="Kohler A."/>
            <person name="Kuo A."/>
            <person name="Nagy L.G."/>
            <person name="Floudas D."/>
            <person name="Copeland A."/>
            <person name="Barry K.W."/>
            <person name="Cichocki N."/>
            <person name="Veneault-Fourrey C."/>
            <person name="LaButti K."/>
            <person name="Lindquist E.A."/>
            <person name="Lipzen A."/>
            <person name="Lundell T."/>
            <person name="Morin E."/>
            <person name="Murat C."/>
            <person name="Riley R."/>
            <person name="Ohm R."/>
            <person name="Sun H."/>
            <person name="Tunlid A."/>
            <person name="Henrissat B."/>
            <person name="Grigoriev I.V."/>
            <person name="Hibbett D.S."/>
            <person name="Martin F."/>
        </authorList>
    </citation>
    <scope>NUCLEOTIDE SEQUENCE [LARGE SCALE GENOMIC DNA]</scope>
    <source>
        <strain evidence="3">441</strain>
    </source>
</reference>
<keyword evidence="3" id="KW-1185">Reference proteome</keyword>
<evidence type="ECO:0000256" key="1">
    <source>
        <dbReference type="SAM" id="MobiDB-lite"/>
    </source>
</evidence>
<sequence>MEHGSSLDHDGHYHDVAELQFQQDLRRAMETSSSESNTLRLSSNGSGSSQLKSNATSPSLDTQTDTTAPPNSFLSERAQLERERPARLKRTYREEKQDELSSLPTKRQNLSTSRSRTDERTYTPSTFCASSSKASSPVNNQNAITTAKPAVSTSPVIDQLFWDGELRPHRQFTFHA</sequence>
<dbReference type="AlphaFoldDB" id="A0A0C9XIF6"/>
<name>A0A0C9XIF6_9AGAM</name>
<protein>
    <submittedName>
        <fullName evidence="2">Uncharacterized protein</fullName>
    </submittedName>
</protein>
<organism evidence="2 3">
    <name type="scientific">Pisolithus microcarpus 441</name>
    <dbReference type="NCBI Taxonomy" id="765257"/>
    <lineage>
        <taxon>Eukaryota</taxon>
        <taxon>Fungi</taxon>
        <taxon>Dikarya</taxon>
        <taxon>Basidiomycota</taxon>
        <taxon>Agaricomycotina</taxon>
        <taxon>Agaricomycetes</taxon>
        <taxon>Agaricomycetidae</taxon>
        <taxon>Boletales</taxon>
        <taxon>Sclerodermatineae</taxon>
        <taxon>Pisolithaceae</taxon>
        <taxon>Pisolithus</taxon>
    </lineage>
</organism>
<feature type="compositionally biased region" description="Low complexity" evidence="1">
    <location>
        <begin position="30"/>
        <end position="54"/>
    </location>
</feature>
<dbReference type="HOGENOM" id="CLU_1525771_0_0_1"/>
<feature type="compositionally biased region" description="Basic and acidic residues" evidence="1">
    <location>
        <begin position="78"/>
        <end position="99"/>
    </location>
</feature>
<feature type="region of interest" description="Disordered" evidence="1">
    <location>
        <begin position="1"/>
        <end position="140"/>
    </location>
</feature>
<evidence type="ECO:0000313" key="2">
    <source>
        <dbReference type="EMBL" id="KIK12090.1"/>
    </source>
</evidence>
<feature type="compositionally biased region" description="Polar residues" evidence="1">
    <location>
        <begin position="100"/>
        <end position="114"/>
    </location>
</feature>
<proteinExistence type="predicted"/>
<reference evidence="2 3" key="1">
    <citation type="submission" date="2014-04" db="EMBL/GenBank/DDBJ databases">
        <authorList>
            <consortium name="DOE Joint Genome Institute"/>
            <person name="Kuo A."/>
            <person name="Kohler A."/>
            <person name="Costa M.D."/>
            <person name="Nagy L.G."/>
            <person name="Floudas D."/>
            <person name="Copeland A."/>
            <person name="Barry K.W."/>
            <person name="Cichocki N."/>
            <person name="Veneault-Fourrey C."/>
            <person name="LaButti K."/>
            <person name="Lindquist E.A."/>
            <person name="Lipzen A."/>
            <person name="Lundell T."/>
            <person name="Morin E."/>
            <person name="Murat C."/>
            <person name="Sun H."/>
            <person name="Tunlid A."/>
            <person name="Henrissat B."/>
            <person name="Grigoriev I.V."/>
            <person name="Hibbett D.S."/>
            <person name="Martin F."/>
            <person name="Nordberg H.P."/>
            <person name="Cantor M.N."/>
            <person name="Hua S.X."/>
        </authorList>
    </citation>
    <scope>NUCLEOTIDE SEQUENCE [LARGE SCALE GENOMIC DNA]</scope>
    <source>
        <strain evidence="2 3">441</strain>
    </source>
</reference>
<evidence type="ECO:0000313" key="3">
    <source>
        <dbReference type="Proteomes" id="UP000054018"/>
    </source>
</evidence>
<dbReference type="EMBL" id="KN834117">
    <property type="protein sequence ID" value="KIK12090.1"/>
    <property type="molecule type" value="Genomic_DNA"/>
</dbReference>
<dbReference type="OrthoDB" id="10501491at2759"/>
<dbReference type="STRING" id="765257.A0A0C9XIF6"/>